<dbReference type="InterPro" id="IPR053842">
    <property type="entry name" value="NikA-like"/>
</dbReference>
<evidence type="ECO:0000313" key="2">
    <source>
        <dbReference type="Proteomes" id="UP000298615"/>
    </source>
</evidence>
<keyword evidence="2" id="KW-1185">Reference proteome</keyword>
<evidence type="ECO:0000313" key="1">
    <source>
        <dbReference type="EMBL" id="QCI86635.1"/>
    </source>
</evidence>
<name>A0A4D7CR45_9ENTE</name>
<evidence type="ECO:0008006" key="3">
    <source>
        <dbReference type="Google" id="ProtNLM"/>
    </source>
</evidence>
<dbReference type="AlphaFoldDB" id="A0A4D7CR45"/>
<reference evidence="1 2" key="1">
    <citation type="submission" date="2019-04" db="EMBL/GenBank/DDBJ databases">
        <title>Vagococcus sp. nov., isolated from faeces of yaks (Bos grunniens).</title>
        <authorList>
            <person name="Ge Y."/>
        </authorList>
    </citation>
    <scope>NUCLEOTIDE SEQUENCE [LARGE SCALE GENOMIC DNA]</scope>
    <source>
        <strain evidence="1 2">MN-17</strain>
    </source>
</reference>
<organism evidence="1 2">
    <name type="scientific">Vagococcus zengguangii</name>
    <dbReference type="NCBI Taxonomy" id="2571750"/>
    <lineage>
        <taxon>Bacteria</taxon>
        <taxon>Bacillati</taxon>
        <taxon>Bacillota</taxon>
        <taxon>Bacilli</taxon>
        <taxon>Lactobacillales</taxon>
        <taxon>Enterococcaceae</taxon>
        <taxon>Vagococcus</taxon>
    </lineage>
</organism>
<sequence length="204" mass="23736">MGGGSTKQKLYDRNRKNSEALNFRVDKRTYKEISLIAEQKGISRAEVCRERLKGLQYEPPLLADLDTKGLIKALNLLGNNLNQATKSLNTIAIHFHKKDTATNSSTDLFSNKKYQLFENEQANKIAQVFMIVDPDKVFTEANLHNIRSSQLSDEEKKYMQYWIEKKERPQTKFEYATYIHNRLNKALASIQMMEEQSEKLWELV</sequence>
<dbReference type="RefSeq" id="WP_136953466.1">
    <property type="nucleotide sequence ID" value="NZ_CP039712.1"/>
</dbReference>
<dbReference type="Pfam" id="PF21983">
    <property type="entry name" value="NikA-like"/>
    <property type="match status" value="1"/>
</dbReference>
<accession>A0A4D7CR45</accession>
<proteinExistence type="predicted"/>
<gene>
    <name evidence="1" type="ORF">FA707_06470</name>
</gene>
<dbReference type="Proteomes" id="UP000298615">
    <property type="component" value="Chromosome"/>
</dbReference>
<dbReference type="KEGG" id="vao:FA707_06470"/>
<protein>
    <recommendedName>
        <fullName evidence="3">Plasmid mobilization relaxosome protein MobC</fullName>
    </recommendedName>
</protein>
<dbReference type="EMBL" id="CP039712">
    <property type="protein sequence ID" value="QCI86635.1"/>
    <property type="molecule type" value="Genomic_DNA"/>
</dbReference>